<protein>
    <recommendedName>
        <fullName evidence="4">Putative glucose-6-phosphate 1-epimerase</fullName>
        <ecNumber evidence="4">5.1.3.15</ecNumber>
    </recommendedName>
</protein>
<evidence type="ECO:0000256" key="2">
    <source>
        <dbReference type="ARBA" id="ARBA00005866"/>
    </source>
</evidence>
<sequence>MAFETTTNPMRGVEAKHGSGHYGVFEHGAHIWSYQPDGQAPVLWLSAHSAFSDDQPIRGGVPVIFPWFGPGEEGDPAHGFVRTATWHLQDTKDTLERDGRLLVEYELDQAMTGRQDGLPHRYRAYLRAKFTPEYLGITLEINNTGENVITFENALHTYLAVGDVREVTVSGLDGATYFDKVTGETQTQSGDITITGETDRVYTSEGEVVVHDPVLGRTLVIAKSGSANTVVWNPWVDKAKAMPDFGDDEWTGMLCIEAANCRDGAITLRPGEMHQLRQRIALA</sequence>
<dbReference type="PANTHER" id="PTHR11122:SF13">
    <property type="entry name" value="GLUCOSE-6-PHOSPHATE 1-EPIMERASE"/>
    <property type="match status" value="1"/>
</dbReference>
<dbReference type="Proteomes" id="UP001434337">
    <property type="component" value="Chromosome"/>
</dbReference>
<dbReference type="SUPFAM" id="SSF74650">
    <property type="entry name" value="Galactose mutarotase-like"/>
    <property type="match status" value="1"/>
</dbReference>
<dbReference type="PIRSF" id="PIRSF016020">
    <property type="entry name" value="PHexose_mutarotase"/>
    <property type="match status" value="1"/>
</dbReference>
<keyword evidence="3 4" id="KW-0413">Isomerase</keyword>
<dbReference type="RefSeq" id="WP_342372207.1">
    <property type="nucleotide sequence ID" value="NZ_CP115965.1"/>
</dbReference>
<dbReference type="CDD" id="cd09020">
    <property type="entry name" value="D-hex-6-P-epi_like"/>
    <property type="match status" value="1"/>
</dbReference>
<reference evidence="5 6" key="1">
    <citation type="journal article" date="2023" name="Environ Microbiome">
        <title>A coral-associated actinobacterium mitigates coral bleaching under heat stress.</title>
        <authorList>
            <person name="Li J."/>
            <person name="Zou Y."/>
            <person name="Li Q."/>
            <person name="Zhang J."/>
            <person name="Bourne D.G."/>
            <person name="Lyu Y."/>
            <person name="Liu C."/>
            <person name="Zhang S."/>
        </authorList>
    </citation>
    <scope>NUCLEOTIDE SEQUENCE [LARGE SCALE GENOMIC DNA]</scope>
    <source>
        <strain evidence="5 6">SCSIO 13291</strain>
    </source>
</reference>
<dbReference type="InterPro" id="IPR025532">
    <property type="entry name" value="G6P_1-epimerase"/>
</dbReference>
<comment type="catalytic activity">
    <reaction evidence="1">
        <text>alpha-D-glucose 6-phosphate = beta-D-glucose 6-phosphate</text>
        <dbReference type="Rhea" id="RHEA:16249"/>
        <dbReference type="ChEBI" id="CHEBI:58225"/>
        <dbReference type="ChEBI" id="CHEBI:58247"/>
        <dbReference type="EC" id="5.1.3.15"/>
    </reaction>
</comment>
<proteinExistence type="inferred from homology"/>
<dbReference type="InterPro" id="IPR011013">
    <property type="entry name" value="Gal_mutarotase_sf_dom"/>
</dbReference>
<evidence type="ECO:0000256" key="4">
    <source>
        <dbReference type="PIRNR" id="PIRNR016020"/>
    </source>
</evidence>
<accession>A0ABZ3C5G4</accession>
<evidence type="ECO:0000313" key="5">
    <source>
        <dbReference type="EMBL" id="WZW98035.1"/>
    </source>
</evidence>
<gene>
    <name evidence="5" type="ORF">PCC79_14220</name>
</gene>
<dbReference type="InterPro" id="IPR014718">
    <property type="entry name" value="GH-type_carb-bd"/>
</dbReference>
<dbReference type="Gene3D" id="2.70.98.10">
    <property type="match status" value="1"/>
</dbReference>
<dbReference type="EC" id="5.1.3.15" evidence="4"/>
<evidence type="ECO:0000256" key="3">
    <source>
        <dbReference type="ARBA" id="ARBA00023235"/>
    </source>
</evidence>
<dbReference type="Pfam" id="PF01263">
    <property type="entry name" value="Aldose_epim"/>
    <property type="match status" value="1"/>
</dbReference>
<dbReference type="InterPro" id="IPR008183">
    <property type="entry name" value="Aldose_1/G6P_1-epimerase"/>
</dbReference>
<comment type="similarity">
    <text evidence="2 4">Belongs to the glucose-6-phosphate 1-epimerase family.</text>
</comment>
<evidence type="ECO:0000256" key="1">
    <source>
        <dbReference type="ARBA" id="ARBA00001096"/>
    </source>
</evidence>
<dbReference type="EMBL" id="CP115965">
    <property type="protein sequence ID" value="WZW98035.1"/>
    <property type="molecule type" value="Genomic_DNA"/>
</dbReference>
<keyword evidence="6" id="KW-1185">Reference proteome</keyword>
<evidence type="ECO:0000313" key="6">
    <source>
        <dbReference type="Proteomes" id="UP001434337"/>
    </source>
</evidence>
<name>A0ABZ3C5G4_9ACTN</name>
<organism evidence="5 6">
    <name type="scientific">Propioniciclava soli</name>
    <dbReference type="NCBI Taxonomy" id="2775081"/>
    <lineage>
        <taxon>Bacteria</taxon>
        <taxon>Bacillati</taxon>
        <taxon>Actinomycetota</taxon>
        <taxon>Actinomycetes</taxon>
        <taxon>Propionibacteriales</taxon>
        <taxon>Propionibacteriaceae</taxon>
        <taxon>Propioniciclava</taxon>
    </lineage>
</organism>
<dbReference type="PANTHER" id="PTHR11122">
    <property type="entry name" value="APOSPORY-ASSOCIATED PROTEIN C-RELATED"/>
    <property type="match status" value="1"/>
</dbReference>